<dbReference type="Proteomes" id="UP001590950">
    <property type="component" value="Unassembled WGS sequence"/>
</dbReference>
<protein>
    <recommendedName>
        <fullName evidence="6">Urease accessory protein UreF</fullName>
    </recommendedName>
</protein>
<comment type="caution">
    <text evidence="4">The sequence shown here is derived from an EMBL/GenBank/DDBJ whole genome shotgun (WGS) entry which is preliminary data.</text>
</comment>
<gene>
    <name evidence="4" type="ORF">N7G274_008861</name>
</gene>
<dbReference type="PANTHER" id="PTHR33620">
    <property type="entry name" value="UREASE ACCESSORY PROTEIN F"/>
    <property type="match status" value="1"/>
</dbReference>
<evidence type="ECO:0000256" key="2">
    <source>
        <dbReference type="ARBA" id="ARBA00023186"/>
    </source>
</evidence>
<evidence type="ECO:0000256" key="3">
    <source>
        <dbReference type="ARBA" id="ARBA00046339"/>
    </source>
</evidence>
<evidence type="ECO:0000256" key="1">
    <source>
        <dbReference type="ARBA" id="ARBA00022988"/>
    </source>
</evidence>
<dbReference type="Pfam" id="PF01730">
    <property type="entry name" value="UreF"/>
    <property type="match status" value="1"/>
</dbReference>
<reference evidence="4 5" key="1">
    <citation type="submission" date="2024-09" db="EMBL/GenBank/DDBJ databases">
        <title>Rethinking Asexuality: The Enigmatic Case of Functional Sexual Genes in Lepraria (Stereocaulaceae).</title>
        <authorList>
            <person name="Doellman M."/>
            <person name="Sun Y."/>
            <person name="Barcenas-Pena A."/>
            <person name="Lumbsch H.T."/>
            <person name="Grewe F."/>
        </authorList>
    </citation>
    <scope>NUCLEOTIDE SEQUENCE [LARGE SCALE GENOMIC DNA]</scope>
    <source>
        <strain evidence="4 5">Mercado 3170</strain>
    </source>
</reference>
<sequence>MSPSVDEQILKDKIARLDRQLCAARVKLAEKASANVSSYSPTPSTHDPSPPPNVALPNHSLLLLSDSALPLGSFAFSSGLESYLAHHPTAKGNPSCLDNFCSFLALILTSLATTTLPYLIVAHKAPENLQDLDAELDACTLCPVARRASVAQGKALLTLWERALKDDVAVSPAVKALGQFSRAIRVPRSRGDEDVELSGHFAPIWAAATSAMGINLHESAYTFLFNHAKAVVSAAVRASVMGPYKAQGLLASAWLRGEIESAMEANWGRSVEEAGQGVMMLDMWVGRHELLYSRIFNS</sequence>
<dbReference type="InterPro" id="IPR002639">
    <property type="entry name" value="UreF"/>
</dbReference>
<accession>A0ABR4A2D1</accession>
<evidence type="ECO:0000313" key="5">
    <source>
        <dbReference type="Proteomes" id="UP001590950"/>
    </source>
</evidence>
<keyword evidence="1" id="KW-0996">Nickel insertion</keyword>
<comment type="similarity">
    <text evidence="3">Belongs to the UreF family.</text>
</comment>
<proteinExistence type="inferred from homology"/>
<keyword evidence="5" id="KW-1185">Reference proteome</keyword>
<keyword evidence="2" id="KW-0143">Chaperone</keyword>
<dbReference type="PANTHER" id="PTHR33620:SF1">
    <property type="entry name" value="UREASE ACCESSORY PROTEIN F"/>
    <property type="match status" value="1"/>
</dbReference>
<evidence type="ECO:0008006" key="6">
    <source>
        <dbReference type="Google" id="ProtNLM"/>
    </source>
</evidence>
<dbReference type="InterPro" id="IPR038277">
    <property type="entry name" value="UreF_sf"/>
</dbReference>
<dbReference type="EMBL" id="JBEFKJ010000032">
    <property type="protein sequence ID" value="KAL2038522.1"/>
    <property type="molecule type" value="Genomic_DNA"/>
</dbReference>
<evidence type="ECO:0000313" key="4">
    <source>
        <dbReference type="EMBL" id="KAL2038522.1"/>
    </source>
</evidence>
<organism evidence="4 5">
    <name type="scientific">Stereocaulon virgatum</name>
    <dbReference type="NCBI Taxonomy" id="373712"/>
    <lineage>
        <taxon>Eukaryota</taxon>
        <taxon>Fungi</taxon>
        <taxon>Dikarya</taxon>
        <taxon>Ascomycota</taxon>
        <taxon>Pezizomycotina</taxon>
        <taxon>Lecanoromycetes</taxon>
        <taxon>OSLEUM clade</taxon>
        <taxon>Lecanoromycetidae</taxon>
        <taxon>Lecanorales</taxon>
        <taxon>Lecanorineae</taxon>
        <taxon>Stereocaulaceae</taxon>
        <taxon>Stereocaulon</taxon>
    </lineage>
</organism>
<name>A0ABR4A2D1_9LECA</name>
<dbReference type="Gene3D" id="1.10.4190.10">
    <property type="entry name" value="Urease accessory protein UreF"/>
    <property type="match status" value="1"/>
</dbReference>